<feature type="compositionally biased region" description="Low complexity" evidence="1">
    <location>
        <begin position="76"/>
        <end position="88"/>
    </location>
</feature>
<feature type="compositionally biased region" description="Low complexity" evidence="1">
    <location>
        <begin position="175"/>
        <end position="189"/>
    </location>
</feature>
<sequence>MSHHHFTPFPFTSSSTSSLTPPPSRSTSQSSSTSTSIRLSSSSSSSSLSLHAFSSNLMPLSRTLSQSKPAPAPNYAHSTASSSSHLSSPGRNRPPDIFDDLFQSCKYSGTPPPLPRPTAQSLSASTGSSLKQARSHSASPRLPVASIISLFNHSTTSSSPLRPPPSPSREPSPSPTTTLSSRPTTPRSPNCCYEITLTDHWLGQQLRKPPPPPLPSRASSRASSSGTSGQLINLSGPAPSTPLLQPTPTPALRKRASTTPSPAPVLPPRRKPPPPPLPARPSISEPRIEALWHAQISVFSTQSRLPGVVVRGIWTRSGLKPDILRKIWEEVVDGDDTIQSLDFKQFGRGIELIDQQMCP</sequence>
<proteinExistence type="predicted"/>
<comment type="caution">
    <text evidence="2">The sequence shown here is derived from an EMBL/GenBank/DDBJ whole genome shotgun (WGS) entry which is preliminary data.</text>
</comment>
<organism evidence="2 3">
    <name type="scientific">Cronartium quercuum f. sp. fusiforme G11</name>
    <dbReference type="NCBI Taxonomy" id="708437"/>
    <lineage>
        <taxon>Eukaryota</taxon>
        <taxon>Fungi</taxon>
        <taxon>Dikarya</taxon>
        <taxon>Basidiomycota</taxon>
        <taxon>Pucciniomycotina</taxon>
        <taxon>Pucciniomycetes</taxon>
        <taxon>Pucciniales</taxon>
        <taxon>Coleosporiaceae</taxon>
        <taxon>Cronartium</taxon>
    </lineage>
</organism>
<evidence type="ECO:0000256" key="1">
    <source>
        <dbReference type="SAM" id="MobiDB-lite"/>
    </source>
</evidence>
<dbReference type="AlphaFoldDB" id="A0A9P6NET1"/>
<protein>
    <recommendedName>
        <fullName evidence="4">EH domain-containing protein</fullName>
    </recommendedName>
</protein>
<dbReference type="Gene3D" id="1.10.238.10">
    <property type="entry name" value="EF-hand"/>
    <property type="match status" value="1"/>
</dbReference>
<dbReference type="EMBL" id="MU167351">
    <property type="protein sequence ID" value="KAG0142351.1"/>
    <property type="molecule type" value="Genomic_DNA"/>
</dbReference>
<feature type="region of interest" description="Disordered" evidence="1">
    <location>
        <begin position="154"/>
        <end position="283"/>
    </location>
</feature>
<dbReference type="OrthoDB" id="10045710at2759"/>
<feature type="compositionally biased region" description="Low complexity" evidence="1">
    <location>
        <begin position="7"/>
        <end position="47"/>
    </location>
</feature>
<feature type="compositionally biased region" description="Pro residues" evidence="1">
    <location>
        <begin position="161"/>
        <end position="174"/>
    </location>
</feature>
<feature type="compositionally biased region" description="Pro residues" evidence="1">
    <location>
        <begin position="261"/>
        <end position="279"/>
    </location>
</feature>
<accession>A0A9P6NET1</accession>
<gene>
    <name evidence="2" type="ORF">CROQUDRAFT_97646</name>
</gene>
<keyword evidence="3" id="KW-1185">Reference proteome</keyword>
<reference evidence="2" key="1">
    <citation type="submission" date="2013-11" db="EMBL/GenBank/DDBJ databases">
        <title>Genome sequence of the fusiform rust pathogen reveals effectors for host alternation and coevolution with pine.</title>
        <authorList>
            <consortium name="DOE Joint Genome Institute"/>
            <person name="Smith K."/>
            <person name="Pendleton A."/>
            <person name="Kubisiak T."/>
            <person name="Anderson C."/>
            <person name="Salamov A."/>
            <person name="Aerts A."/>
            <person name="Riley R."/>
            <person name="Clum A."/>
            <person name="Lindquist E."/>
            <person name="Ence D."/>
            <person name="Campbell M."/>
            <person name="Kronenberg Z."/>
            <person name="Feau N."/>
            <person name="Dhillon B."/>
            <person name="Hamelin R."/>
            <person name="Burleigh J."/>
            <person name="Smith J."/>
            <person name="Yandell M."/>
            <person name="Nelson C."/>
            <person name="Grigoriev I."/>
            <person name="Davis J."/>
        </authorList>
    </citation>
    <scope>NUCLEOTIDE SEQUENCE</scope>
    <source>
        <strain evidence="2">G11</strain>
    </source>
</reference>
<feature type="compositionally biased region" description="Low complexity" evidence="1">
    <location>
        <begin position="216"/>
        <end position="225"/>
    </location>
</feature>
<feature type="region of interest" description="Disordered" evidence="1">
    <location>
        <begin position="63"/>
        <end position="141"/>
    </location>
</feature>
<feature type="compositionally biased region" description="Low complexity" evidence="1">
    <location>
        <begin position="237"/>
        <end position="246"/>
    </location>
</feature>
<evidence type="ECO:0008006" key="4">
    <source>
        <dbReference type="Google" id="ProtNLM"/>
    </source>
</evidence>
<name>A0A9P6NET1_9BASI</name>
<evidence type="ECO:0000313" key="3">
    <source>
        <dbReference type="Proteomes" id="UP000886653"/>
    </source>
</evidence>
<feature type="compositionally biased region" description="Polar residues" evidence="1">
    <location>
        <begin position="118"/>
        <end position="138"/>
    </location>
</feature>
<dbReference type="Proteomes" id="UP000886653">
    <property type="component" value="Unassembled WGS sequence"/>
</dbReference>
<evidence type="ECO:0000313" key="2">
    <source>
        <dbReference type="EMBL" id="KAG0142351.1"/>
    </source>
</evidence>
<feature type="region of interest" description="Disordered" evidence="1">
    <location>
        <begin position="1"/>
        <end position="47"/>
    </location>
</feature>